<comment type="caution">
    <text evidence="8">The sequence shown here is derived from an EMBL/GenBank/DDBJ whole genome shotgun (WGS) entry which is preliminary data.</text>
</comment>
<evidence type="ECO:0000259" key="7">
    <source>
        <dbReference type="Pfam" id="PF25967"/>
    </source>
</evidence>
<evidence type="ECO:0000256" key="3">
    <source>
        <dbReference type="SAM" id="MobiDB-lite"/>
    </source>
</evidence>
<dbReference type="Gene3D" id="2.40.50.100">
    <property type="match status" value="1"/>
</dbReference>
<comment type="similarity">
    <text evidence="2">Belongs to the membrane fusion protein (MFP) (TC 8.A.1) family.</text>
</comment>
<dbReference type="GO" id="GO:0046677">
    <property type="term" value="P:response to antibiotic"/>
    <property type="evidence" value="ECO:0007669"/>
    <property type="project" value="TreeGrafter"/>
</dbReference>
<evidence type="ECO:0000313" key="8">
    <source>
        <dbReference type="EMBL" id="KAF1020127.1"/>
    </source>
</evidence>
<dbReference type="FunFam" id="2.40.420.20:FF:000001">
    <property type="entry name" value="Efflux RND transporter periplasmic adaptor subunit"/>
    <property type="match status" value="1"/>
</dbReference>
<dbReference type="GO" id="GO:0005886">
    <property type="term" value="C:plasma membrane"/>
    <property type="evidence" value="ECO:0007669"/>
    <property type="project" value="UniProtKB-SubCell"/>
</dbReference>
<evidence type="ECO:0000256" key="2">
    <source>
        <dbReference type="ARBA" id="ARBA00009477"/>
    </source>
</evidence>
<feature type="region of interest" description="Disordered" evidence="3">
    <location>
        <begin position="380"/>
        <end position="416"/>
    </location>
</feature>
<dbReference type="InterPro" id="IPR058624">
    <property type="entry name" value="MdtA-like_HH"/>
</dbReference>
<dbReference type="EMBL" id="WNDQ01000041">
    <property type="protein sequence ID" value="KAF1020127.1"/>
    <property type="molecule type" value="Genomic_DNA"/>
</dbReference>
<organism evidence="8 9">
    <name type="scientific">Paracidovorax wautersii</name>
    <dbReference type="NCBI Taxonomy" id="1177982"/>
    <lineage>
        <taxon>Bacteria</taxon>
        <taxon>Pseudomonadati</taxon>
        <taxon>Pseudomonadota</taxon>
        <taxon>Betaproteobacteria</taxon>
        <taxon>Burkholderiales</taxon>
        <taxon>Comamonadaceae</taxon>
        <taxon>Paracidovorax</taxon>
    </lineage>
</organism>
<accession>A0A7V8FMM4</accession>
<dbReference type="Pfam" id="PF25944">
    <property type="entry name" value="Beta-barrel_RND"/>
    <property type="match status" value="1"/>
</dbReference>
<feature type="domain" description="Multidrug resistance protein MdtA-like C-terminal permuted SH3" evidence="7">
    <location>
        <begin position="315"/>
        <end position="376"/>
    </location>
</feature>
<dbReference type="Pfam" id="PF25876">
    <property type="entry name" value="HH_MFP_RND"/>
    <property type="match status" value="1"/>
</dbReference>
<dbReference type="Pfam" id="PF25917">
    <property type="entry name" value="BSH_RND"/>
    <property type="match status" value="1"/>
</dbReference>
<dbReference type="PROSITE" id="PS51257">
    <property type="entry name" value="PROKAR_LIPOPROTEIN"/>
    <property type="match status" value="1"/>
</dbReference>
<dbReference type="Proteomes" id="UP000461670">
    <property type="component" value="Unassembled WGS sequence"/>
</dbReference>
<dbReference type="InterPro" id="IPR006143">
    <property type="entry name" value="RND_pump_MFP"/>
</dbReference>
<evidence type="ECO:0000256" key="1">
    <source>
        <dbReference type="ARBA" id="ARBA00004196"/>
    </source>
</evidence>
<name>A0A7V8FMM4_9BURK</name>
<reference evidence="9" key="1">
    <citation type="journal article" date="2020" name="MBio">
        <title>Horizontal gene transfer to a defensive symbiont with a reduced genome amongst a multipartite beetle microbiome.</title>
        <authorList>
            <person name="Waterworth S.C."/>
            <person name="Florez L.V."/>
            <person name="Rees E.R."/>
            <person name="Hertweck C."/>
            <person name="Kaltenpoth M."/>
            <person name="Kwan J.C."/>
        </authorList>
    </citation>
    <scope>NUCLEOTIDE SEQUENCE [LARGE SCALE GENOMIC DNA]</scope>
</reference>
<dbReference type="PANTHER" id="PTHR30158">
    <property type="entry name" value="ACRA/E-RELATED COMPONENT OF DRUG EFFLUX TRANSPORTER"/>
    <property type="match status" value="1"/>
</dbReference>
<feature type="domain" description="Multidrug resistance protein MdtA-like beta-barrel" evidence="6">
    <location>
        <begin position="221"/>
        <end position="311"/>
    </location>
</feature>
<dbReference type="Gene3D" id="2.40.30.170">
    <property type="match status" value="1"/>
</dbReference>
<evidence type="ECO:0000313" key="9">
    <source>
        <dbReference type="Proteomes" id="UP000461670"/>
    </source>
</evidence>
<dbReference type="PANTHER" id="PTHR30158:SF3">
    <property type="entry name" value="MULTIDRUG EFFLUX PUMP SUBUNIT ACRA-RELATED"/>
    <property type="match status" value="1"/>
</dbReference>
<dbReference type="Gene3D" id="2.40.420.20">
    <property type="match status" value="1"/>
</dbReference>
<dbReference type="InterPro" id="IPR058627">
    <property type="entry name" value="MdtA-like_C"/>
</dbReference>
<dbReference type="SUPFAM" id="SSF111369">
    <property type="entry name" value="HlyD-like secretion proteins"/>
    <property type="match status" value="1"/>
</dbReference>
<dbReference type="Pfam" id="PF25967">
    <property type="entry name" value="RND-MFP_C"/>
    <property type="match status" value="1"/>
</dbReference>
<feature type="domain" description="Multidrug resistance protein MdtA-like alpha-helical hairpin" evidence="4">
    <location>
        <begin position="115"/>
        <end position="184"/>
    </location>
</feature>
<dbReference type="GO" id="GO:0022857">
    <property type="term" value="F:transmembrane transporter activity"/>
    <property type="evidence" value="ECO:0007669"/>
    <property type="project" value="InterPro"/>
</dbReference>
<gene>
    <name evidence="8" type="primary">mexA_1</name>
    <name evidence="8" type="ORF">GAK30_02726</name>
</gene>
<dbReference type="AlphaFoldDB" id="A0A7V8FMM4"/>
<protein>
    <submittedName>
        <fullName evidence="8">Multidrug resistance protein MexA</fullName>
    </submittedName>
</protein>
<dbReference type="NCBIfam" id="TIGR01730">
    <property type="entry name" value="RND_mfp"/>
    <property type="match status" value="1"/>
</dbReference>
<evidence type="ECO:0000259" key="6">
    <source>
        <dbReference type="Pfam" id="PF25944"/>
    </source>
</evidence>
<comment type="subcellular location">
    <subcellularLocation>
        <location evidence="1">Cell envelope</location>
    </subcellularLocation>
</comment>
<evidence type="ECO:0000259" key="5">
    <source>
        <dbReference type="Pfam" id="PF25917"/>
    </source>
</evidence>
<proteinExistence type="inferred from homology"/>
<dbReference type="InterPro" id="IPR058626">
    <property type="entry name" value="MdtA-like_b-barrel"/>
</dbReference>
<feature type="domain" description="Multidrug resistance protein MdtA-like barrel-sandwich hybrid" evidence="5">
    <location>
        <begin position="74"/>
        <end position="217"/>
    </location>
</feature>
<dbReference type="Gene3D" id="1.10.287.470">
    <property type="entry name" value="Helix hairpin bin"/>
    <property type="match status" value="1"/>
</dbReference>
<dbReference type="InterPro" id="IPR058625">
    <property type="entry name" value="MdtA-like_BSH"/>
</dbReference>
<evidence type="ECO:0000259" key="4">
    <source>
        <dbReference type="Pfam" id="PF25876"/>
    </source>
</evidence>
<sequence length="416" mass="43458">MPASRLPHPSAHVRRSLSWRYAAVALAVTLAACGKQPDAQQHQAPPPPSVGVVTVTPGTVGLQTELPGRLEASRVAEVRARAAGILQKRLFREGSDVKAGQTLFQIDDAPYRASLESAQASVAQSEASLAQTKAQADRYKPLVAVNAVSKQDYDNAVASQKTSEANLAAAKASVTTARINLGYAAVTSPISGRIGRALVTEGALVGQGDVTQLAVVQQIDPLYVNFTQSASDALRLQRGVASGQYQRSADGTTPVKVVLDDGTEYGQAGRLLFSDLTVDSTSGQVTLRAEIPNADKLLLPGMYVRVKLQQAQVGNAILLPQQAVTRASSGDTVKVVGANNQLEDRKVHLGPAQGSNWVVLEGLKAGEQVMVDGFQKLPQGAPGAPVTVTPVPWQPQGGQQGQQPAQPAGNAAGAKQ</sequence>